<evidence type="ECO:0000313" key="1">
    <source>
        <dbReference type="EMBL" id="MBC2603210.1"/>
    </source>
</evidence>
<organism evidence="1 2">
    <name type="scientific">Puniceicoccus vermicola</name>
    <dbReference type="NCBI Taxonomy" id="388746"/>
    <lineage>
        <taxon>Bacteria</taxon>
        <taxon>Pseudomonadati</taxon>
        <taxon>Verrucomicrobiota</taxon>
        <taxon>Opitutia</taxon>
        <taxon>Puniceicoccales</taxon>
        <taxon>Puniceicoccaceae</taxon>
        <taxon>Puniceicoccus</taxon>
    </lineage>
</organism>
<dbReference type="EMBL" id="JACHVA010000124">
    <property type="protein sequence ID" value="MBC2603210.1"/>
    <property type="molecule type" value="Genomic_DNA"/>
</dbReference>
<sequence length="1099" mass="122832">MKFPYFSVVVFCVLSQFSLLGKEIVLRDPIGTEWSGALIGEPITFASGEVASGDPQIRVLGPDQKPILSQVSDVQKHPDGSLASGKVWFMADVPADGEARYQVVPGEPFSGKEGSQVSVERGEGEATLWTAGKAHGGVRILLGEKTYAEPIEMSGNEAPIRSLILPSGKSVGASGIHAPARLKSWRSEIVEEGPLFIRARLAYQFEVDPGYWTMEITVSADTPMMEVWEKFHTGESEASFRDFDRFFTLALEGENYQPTQGWFTGTPRNPAYADLLKRSAPPAWVETGALPKQANWLGSPVNGYTLSNQPDLTEYGLTGWPTNIPNVGTFYQVVQPGGIAIGFAGINPMSWKDPIALRMGTNAQGQMEVRLALQKFTQDWNTDGFGGGSPNYTGVTEGVPQGTSWRCYGILITEAVEDKENQLDALMTAAVTLSGDSLDKIRHWVFEWPDPLTPDQLGTQSSPEAETALTTMRQRRDLHQLAGPYATFSMANHSGFAKRVFPLLEPVVKDPSLTTPEERAELRRLFAYEAYRQNSGASFPYGAGFHLNNPNMTIMAVESQARSVGLVPGHPAVPEWQKAQLALMEGFFRRFTFPNGVPFENPHYILDVTLDWAAIANSALMEANIGDAFDDPLFKKTIEFLPNWLTPPDARFLGHRVVLPLGNGSYQSVSPSFIKQYVEYYKTRDPELAEEIQWFGNATLPENKQVKIMPKETPPDLKSTWWKDYGVAFRHGFGTEYETLMFLLAGKALGHHEIESDQMAYTLYAKGQPIHLHFGNGYFPIFNRPWLRNRISFDRKMEAFERDRIEVEWASFQPAADYFRAVREVDLLKERGAEYPKLNEKGRWTDEEKADNRHYATSEGELIPLTVWTRQMAFLKDQDPAGPNYFVLRDSFGGEPTKPTDLNLWFLANGMEKESNYLHFDGQVNVDMDVFINTPEDPEITTDRYGHVQQPYNRLVGFDPQYHPGGKLGEYQELLRISQGPGEDYMVVLYPRLKGKDPAAKFTRLDPETVRVETELSTDVVFLGTEPREISGEDWRFTGGAFAIRFYRDGRLALVNFEGACAGKLGEQDIAGEGAFTVTLQDGQATVTELGEDARVELQ</sequence>
<keyword evidence="2" id="KW-1185">Reference proteome</keyword>
<dbReference type="RefSeq" id="WP_185693843.1">
    <property type="nucleotide sequence ID" value="NZ_JACHVA010000124.1"/>
</dbReference>
<dbReference type="Proteomes" id="UP000525652">
    <property type="component" value="Unassembled WGS sequence"/>
</dbReference>
<evidence type="ECO:0000313" key="2">
    <source>
        <dbReference type="Proteomes" id="UP000525652"/>
    </source>
</evidence>
<name>A0A7X1B2G8_9BACT</name>
<accession>A0A7X1B2G8</accession>
<dbReference type="Gene3D" id="2.70.98.70">
    <property type="match status" value="1"/>
</dbReference>
<dbReference type="AlphaFoldDB" id="A0A7X1B2G8"/>
<gene>
    <name evidence="1" type="ORF">H5P30_15620</name>
</gene>
<proteinExistence type="predicted"/>
<comment type="caution">
    <text evidence="1">The sequence shown here is derived from an EMBL/GenBank/DDBJ whole genome shotgun (WGS) entry which is preliminary data.</text>
</comment>
<reference evidence="1 2" key="1">
    <citation type="submission" date="2020-07" db="EMBL/GenBank/DDBJ databases">
        <authorList>
            <person name="Feng X."/>
        </authorList>
    </citation>
    <scope>NUCLEOTIDE SEQUENCE [LARGE SCALE GENOMIC DNA]</scope>
    <source>
        <strain evidence="1 2">JCM14086</strain>
    </source>
</reference>
<protein>
    <submittedName>
        <fullName evidence="1">Uncharacterized protein</fullName>
    </submittedName>
</protein>